<comment type="catalytic activity">
    <reaction evidence="7">
        <text>adenosylcob(III)inamide phosphate + GTP + H(+) = adenosylcob(III)inamide-GDP + diphosphate</text>
        <dbReference type="Rhea" id="RHEA:22712"/>
        <dbReference type="ChEBI" id="CHEBI:15378"/>
        <dbReference type="ChEBI" id="CHEBI:33019"/>
        <dbReference type="ChEBI" id="CHEBI:37565"/>
        <dbReference type="ChEBI" id="CHEBI:58502"/>
        <dbReference type="ChEBI" id="CHEBI:60487"/>
        <dbReference type="EC" id="2.7.7.62"/>
    </reaction>
</comment>
<dbReference type="Proteomes" id="UP000683428">
    <property type="component" value="Chromosome"/>
</dbReference>
<keyword evidence="3 7" id="KW-0547">Nucleotide-binding</keyword>
<dbReference type="GO" id="GO:0005524">
    <property type="term" value="F:ATP binding"/>
    <property type="evidence" value="ECO:0007669"/>
    <property type="project" value="UniProtKB-KW"/>
</dbReference>
<comment type="pathway">
    <text evidence="7">Cofactor biosynthesis; adenosylcobalamin biosynthesis; adenosylcobalamin from cob(II)yrinate a,c-diamide: step 5/7.</text>
</comment>
<dbReference type="PIRSF" id="PIRSF006135">
    <property type="entry name" value="CobU"/>
    <property type="match status" value="1"/>
</dbReference>
<reference evidence="8" key="1">
    <citation type="submission" date="2020-11" db="EMBL/GenBank/DDBJ databases">
        <title>Azospira inquinata sp. nov.</title>
        <authorList>
            <person name="Moe W.M."/>
            <person name="Mikes M.C."/>
        </authorList>
    </citation>
    <scope>NUCLEOTIDE SEQUENCE</scope>
    <source>
        <strain evidence="8">Azo-3</strain>
    </source>
</reference>
<dbReference type="KEGG" id="aiq:Azoinq_08455"/>
<sequence>MAQLIIGGARSGKSSLAEQRAKDWAGAAPDREVIYLATAQVRPSAEDPEMAQRLAHHRARRPAEWGLVEEPLHLALALAENAAPNRCVLVDCLTLWLTNLLFAGDAARQAEAHLPIQCPLLAEETGALLDCLPTLPGEIILVSNEVGWGIVPMHPVSRLFGDEQGRLNQRVAAVCTQVTLVAAGLPLALK</sequence>
<accession>A0A975SKB1</accession>
<evidence type="ECO:0000256" key="7">
    <source>
        <dbReference type="PIRNR" id="PIRNR006135"/>
    </source>
</evidence>
<evidence type="ECO:0000313" key="8">
    <source>
        <dbReference type="EMBL" id="QWT47908.1"/>
    </source>
</evidence>
<dbReference type="EC" id="2.7.7.62" evidence="7"/>
<evidence type="ECO:0000256" key="3">
    <source>
        <dbReference type="ARBA" id="ARBA00022741"/>
    </source>
</evidence>
<comment type="similarity">
    <text evidence="7">Belongs to the CobU/CobP family.</text>
</comment>
<keyword evidence="9" id="KW-1185">Reference proteome</keyword>
<dbReference type="AlphaFoldDB" id="A0A975SKB1"/>
<evidence type="ECO:0000256" key="2">
    <source>
        <dbReference type="ARBA" id="ARBA00022679"/>
    </source>
</evidence>
<keyword evidence="8" id="KW-0548">Nucleotidyltransferase</keyword>
<keyword evidence="2 7" id="KW-0808">Transferase</keyword>
<keyword evidence="6 7" id="KW-0342">GTP-binding</keyword>
<protein>
    <recommendedName>
        <fullName evidence="7">Bifunctional adenosylcobalamin biosynthesis protein</fullName>
        <ecNumber evidence="7">2.7.1.156</ecNumber>
        <ecNumber evidence="7">2.7.7.62</ecNumber>
    </recommendedName>
</protein>
<dbReference type="EC" id="2.7.1.156" evidence="7"/>
<name>A0A975SKB1_9RHOO</name>
<evidence type="ECO:0000256" key="1">
    <source>
        <dbReference type="ARBA" id="ARBA00022573"/>
    </source>
</evidence>
<dbReference type="NCBIfam" id="NF004469">
    <property type="entry name" value="PRK05800.1"/>
    <property type="match status" value="1"/>
</dbReference>
<dbReference type="PANTHER" id="PTHR34848:SF1">
    <property type="entry name" value="BIFUNCTIONAL ADENOSYLCOBALAMIN BIOSYNTHESIS PROTEIN COBU"/>
    <property type="match status" value="1"/>
</dbReference>
<comment type="function">
    <text evidence="7">Catalyzes ATP-dependent phosphorylation of adenosylcobinamide and addition of GMP to adenosylcobinamide phosphate.</text>
</comment>
<evidence type="ECO:0000256" key="5">
    <source>
        <dbReference type="ARBA" id="ARBA00022840"/>
    </source>
</evidence>
<dbReference type="Pfam" id="PF02283">
    <property type="entry name" value="CobU"/>
    <property type="match status" value="1"/>
</dbReference>
<proteinExistence type="inferred from homology"/>
<dbReference type="EMBL" id="CP064782">
    <property type="protein sequence ID" value="QWT47908.1"/>
    <property type="molecule type" value="Genomic_DNA"/>
</dbReference>
<keyword evidence="4 7" id="KW-0418">Kinase</keyword>
<dbReference type="GO" id="GO:0009236">
    <property type="term" value="P:cobalamin biosynthetic process"/>
    <property type="evidence" value="ECO:0007669"/>
    <property type="project" value="UniProtKB-KW"/>
</dbReference>
<dbReference type="RefSeq" id="WP_216130046.1">
    <property type="nucleotide sequence ID" value="NZ_CP064782.1"/>
</dbReference>
<keyword evidence="5 7" id="KW-0067">ATP-binding</keyword>
<comment type="pathway">
    <text evidence="7">Cofactor biosynthesis; adenosylcobalamin biosynthesis; adenosylcobalamin from cob(II)yrinate a,c-diamide: step 6/7.</text>
</comment>
<gene>
    <name evidence="8" type="primary">cobU</name>
    <name evidence="8" type="ORF">Azoinq_08455</name>
</gene>
<dbReference type="CDD" id="cd00544">
    <property type="entry name" value="CobU"/>
    <property type="match status" value="1"/>
</dbReference>
<dbReference type="PANTHER" id="PTHR34848">
    <property type="match status" value="1"/>
</dbReference>
<evidence type="ECO:0000313" key="9">
    <source>
        <dbReference type="Proteomes" id="UP000683428"/>
    </source>
</evidence>
<evidence type="ECO:0000256" key="4">
    <source>
        <dbReference type="ARBA" id="ARBA00022777"/>
    </source>
</evidence>
<comment type="catalytic activity">
    <reaction evidence="7">
        <text>adenosylcob(III)inamide + ATP = adenosylcob(III)inamide phosphate + ADP + H(+)</text>
        <dbReference type="Rhea" id="RHEA:15769"/>
        <dbReference type="ChEBI" id="CHEBI:2480"/>
        <dbReference type="ChEBI" id="CHEBI:15378"/>
        <dbReference type="ChEBI" id="CHEBI:30616"/>
        <dbReference type="ChEBI" id="CHEBI:58502"/>
        <dbReference type="ChEBI" id="CHEBI:456216"/>
        <dbReference type="EC" id="2.7.1.156"/>
    </reaction>
</comment>
<evidence type="ECO:0000256" key="6">
    <source>
        <dbReference type="ARBA" id="ARBA00023134"/>
    </source>
</evidence>
<dbReference type="GO" id="GO:0005525">
    <property type="term" value="F:GTP binding"/>
    <property type="evidence" value="ECO:0007669"/>
    <property type="project" value="UniProtKB-KW"/>
</dbReference>
<organism evidence="8 9">
    <name type="scientific">Azospira inquinata</name>
    <dbReference type="NCBI Taxonomy" id="2785627"/>
    <lineage>
        <taxon>Bacteria</taxon>
        <taxon>Pseudomonadati</taxon>
        <taxon>Pseudomonadota</taxon>
        <taxon>Betaproteobacteria</taxon>
        <taxon>Rhodocyclales</taxon>
        <taxon>Rhodocyclaceae</taxon>
        <taxon>Azospira</taxon>
    </lineage>
</organism>
<dbReference type="InterPro" id="IPR003203">
    <property type="entry name" value="CobU/CobP"/>
</dbReference>
<dbReference type="GO" id="GO:0043752">
    <property type="term" value="F:adenosylcobinamide kinase activity"/>
    <property type="evidence" value="ECO:0007669"/>
    <property type="project" value="UniProtKB-EC"/>
</dbReference>
<dbReference type="GO" id="GO:0008820">
    <property type="term" value="F:cobinamide phosphate guanylyltransferase activity"/>
    <property type="evidence" value="ECO:0007669"/>
    <property type="project" value="UniProtKB-EC"/>
</dbReference>
<keyword evidence="1 7" id="KW-0169">Cobalamin biosynthesis</keyword>